<dbReference type="EMBL" id="LAZR01003553">
    <property type="protein sequence ID" value="KKN17125.1"/>
    <property type="molecule type" value="Genomic_DNA"/>
</dbReference>
<reference evidence="1" key="1">
    <citation type="journal article" date="2015" name="Nature">
        <title>Complex archaea that bridge the gap between prokaryotes and eukaryotes.</title>
        <authorList>
            <person name="Spang A."/>
            <person name="Saw J.H."/>
            <person name="Jorgensen S.L."/>
            <person name="Zaremba-Niedzwiedzka K."/>
            <person name="Martijn J."/>
            <person name="Lind A.E."/>
            <person name="van Eijk R."/>
            <person name="Schleper C."/>
            <person name="Guy L."/>
            <person name="Ettema T.J."/>
        </authorList>
    </citation>
    <scope>NUCLEOTIDE SEQUENCE</scope>
</reference>
<evidence type="ECO:0008006" key="2">
    <source>
        <dbReference type="Google" id="ProtNLM"/>
    </source>
</evidence>
<proteinExistence type="predicted"/>
<evidence type="ECO:0000313" key="1">
    <source>
        <dbReference type="EMBL" id="KKN17125.1"/>
    </source>
</evidence>
<sequence>MTRFDAYVEDRLRDGERARCGHLKPCACDVLITCCLYCPFFDCRYGQLRGIVTLRNVSRDAAIVAMKKDRATVASIVEVTGVGRRTVFRALAKAKEAA</sequence>
<dbReference type="AlphaFoldDB" id="A0A0F9NC97"/>
<accession>A0A0F9NC97</accession>
<name>A0A0F9NC97_9ZZZZ</name>
<gene>
    <name evidence="1" type="ORF">LCGC14_0968960</name>
</gene>
<comment type="caution">
    <text evidence="1">The sequence shown here is derived from an EMBL/GenBank/DDBJ whole genome shotgun (WGS) entry which is preliminary data.</text>
</comment>
<protein>
    <recommendedName>
        <fullName evidence="2">Resolvase HTH domain-containing protein</fullName>
    </recommendedName>
</protein>
<organism evidence="1">
    <name type="scientific">marine sediment metagenome</name>
    <dbReference type="NCBI Taxonomy" id="412755"/>
    <lineage>
        <taxon>unclassified sequences</taxon>
        <taxon>metagenomes</taxon>
        <taxon>ecological metagenomes</taxon>
    </lineage>
</organism>